<dbReference type="EMBL" id="MCHY01000003">
    <property type="protein sequence ID" value="RKD26485.1"/>
    <property type="molecule type" value="Genomic_DNA"/>
</dbReference>
<protein>
    <submittedName>
        <fullName evidence="2">Uncharacterized protein</fullName>
    </submittedName>
</protein>
<reference evidence="2 3" key="1">
    <citation type="submission" date="2016-08" db="EMBL/GenBank/DDBJ databases">
        <title>Novel Firmicute Genomes.</title>
        <authorList>
            <person name="Poppleton D.I."/>
            <person name="Gribaldo S."/>
        </authorList>
    </citation>
    <scope>NUCLEOTIDE SEQUENCE [LARGE SCALE GENOMIC DNA]</scope>
    <source>
        <strain evidence="2 3">RAOx-1</strain>
    </source>
</reference>
<evidence type="ECO:0000313" key="3">
    <source>
        <dbReference type="Proteomes" id="UP000284219"/>
    </source>
</evidence>
<feature type="transmembrane region" description="Helical" evidence="1">
    <location>
        <begin position="27"/>
        <end position="46"/>
    </location>
</feature>
<sequence length="103" mass="12205">MVNYYKNEKKRTFEDGSRTLERGLHRFVVYIKPVFLVILLLFLMTVKVPLGGLLLIVFVCIAWRKILYSFGFILQWLFNLTVSIFSASLFFFLLVFAVIYFFT</sequence>
<proteinExistence type="predicted"/>
<keyword evidence="1" id="KW-0472">Membrane</keyword>
<feature type="transmembrane region" description="Helical" evidence="1">
    <location>
        <begin position="84"/>
        <end position="102"/>
    </location>
</feature>
<dbReference type="RefSeq" id="WP_120188137.1">
    <property type="nucleotide sequence ID" value="NZ_MCHY01000003.1"/>
</dbReference>
<comment type="caution">
    <text evidence="2">The sequence shown here is derived from an EMBL/GenBank/DDBJ whole genome shotgun (WGS) entry which is preliminary data.</text>
</comment>
<feature type="transmembrane region" description="Helical" evidence="1">
    <location>
        <begin position="53"/>
        <end position="78"/>
    </location>
</feature>
<keyword evidence="1" id="KW-0812">Transmembrane</keyword>
<organism evidence="2 3">
    <name type="scientific">Ammoniphilus oxalaticus</name>
    <dbReference type="NCBI Taxonomy" id="66863"/>
    <lineage>
        <taxon>Bacteria</taxon>
        <taxon>Bacillati</taxon>
        <taxon>Bacillota</taxon>
        <taxon>Bacilli</taxon>
        <taxon>Bacillales</taxon>
        <taxon>Paenibacillaceae</taxon>
        <taxon>Aneurinibacillus group</taxon>
        <taxon>Ammoniphilus</taxon>
    </lineage>
</organism>
<evidence type="ECO:0000256" key="1">
    <source>
        <dbReference type="SAM" id="Phobius"/>
    </source>
</evidence>
<gene>
    <name evidence="2" type="ORF">BEP19_16740</name>
</gene>
<evidence type="ECO:0000313" key="2">
    <source>
        <dbReference type="EMBL" id="RKD26485.1"/>
    </source>
</evidence>
<dbReference type="Proteomes" id="UP000284219">
    <property type="component" value="Unassembled WGS sequence"/>
</dbReference>
<name>A0A419SQ64_9BACL</name>
<keyword evidence="1" id="KW-1133">Transmembrane helix</keyword>
<accession>A0A419SQ64</accession>
<dbReference type="AlphaFoldDB" id="A0A419SQ64"/>
<keyword evidence="3" id="KW-1185">Reference proteome</keyword>